<gene>
    <name evidence="2" type="ORF">F0344_07880</name>
</gene>
<evidence type="ECO:0000313" key="3">
    <source>
        <dbReference type="Proteomes" id="UP000515307"/>
    </source>
</evidence>
<reference evidence="3" key="1">
    <citation type="submission" date="2019-10" db="EMBL/GenBank/DDBJ databases">
        <title>Antimicrobial potential of Antarctic Bacteria.</title>
        <authorList>
            <person name="Benaud N."/>
            <person name="Edwards R.J."/>
            <person name="Ferrari B.C."/>
        </authorList>
    </citation>
    <scope>NUCLEOTIDE SEQUENCE [LARGE SCALE GENOMIC DNA]</scope>
    <source>
        <strain evidence="3">NBSH44</strain>
    </source>
</reference>
<organism evidence="2 3">
    <name type="scientific">Streptomyces finlayi</name>
    <dbReference type="NCBI Taxonomy" id="67296"/>
    <lineage>
        <taxon>Bacteria</taxon>
        <taxon>Bacillati</taxon>
        <taxon>Actinomycetota</taxon>
        <taxon>Actinomycetes</taxon>
        <taxon>Kitasatosporales</taxon>
        <taxon>Streptomycetaceae</taxon>
        <taxon>Streptomyces</taxon>
    </lineage>
</organism>
<accession>A0A7G7BGS5</accession>
<feature type="region of interest" description="Disordered" evidence="1">
    <location>
        <begin position="206"/>
        <end position="248"/>
    </location>
</feature>
<evidence type="ECO:0000256" key="1">
    <source>
        <dbReference type="SAM" id="MobiDB-lite"/>
    </source>
</evidence>
<name>A0A7G7BGS5_9ACTN</name>
<protein>
    <submittedName>
        <fullName evidence="2">Uncharacterized protein</fullName>
    </submittedName>
</protein>
<dbReference type="Proteomes" id="UP000515307">
    <property type="component" value="Chromosome"/>
</dbReference>
<evidence type="ECO:0000313" key="2">
    <source>
        <dbReference type="EMBL" id="QNE74540.1"/>
    </source>
</evidence>
<dbReference type="AlphaFoldDB" id="A0A7G7BGS5"/>
<feature type="compositionally biased region" description="Polar residues" evidence="1">
    <location>
        <begin position="217"/>
        <end position="228"/>
    </location>
</feature>
<sequence length="248" mass="26462">MPHHNLTAFVHAVGTRLPGRWQAEAHPTSLAEDPASDRIWNSGPLAYTAHRSSPTHRSVLTSASGIQLYVTEHPSRKSQFVVAPMLPAGTKHDHTAGVAAPKAVTVPADPVRAAALVRRRQLFDYRVASMMAQSRAGAGPHLPVDITLGTDGRPRVTTVYARALYELLGREGFLLDPASGKCYLPETVEDPIPRTRQAAQRLADIGFSPTFPEGDNNAASASGTQGFSPSAPAGPPPLTPARTHRAPR</sequence>
<dbReference type="EMBL" id="CP045702">
    <property type="protein sequence ID" value="QNE74540.1"/>
    <property type="molecule type" value="Genomic_DNA"/>
</dbReference>
<keyword evidence="3" id="KW-1185">Reference proteome</keyword>
<dbReference type="RefSeq" id="WP_185298097.1">
    <property type="nucleotide sequence ID" value="NZ_CP045702.1"/>
</dbReference>
<dbReference type="KEGG" id="sfiy:F0344_07880"/>
<proteinExistence type="predicted"/>